<dbReference type="GO" id="GO:0042802">
    <property type="term" value="F:identical protein binding"/>
    <property type="evidence" value="ECO:0007669"/>
    <property type="project" value="TreeGrafter"/>
</dbReference>
<comment type="caution">
    <text evidence="4">Lacks conserved residue(s) required for the propagation of feature annotation.</text>
</comment>
<dbReference type="CDD" id="cd01399">
    <property type="entry name" value="GlcN6P_deaminase"/>
    <property type="match status" value="1"/>
</dbReference>
<feature type="active site" description="Proton acceptor; for ring-opening step" evidence="4">
    <location>
        <position position="138"/>
    </location>
</feature>
<evidence type="ECO:0000256" key="1">
    <source>
        <dbReference type="ARBA" id="ARBA00000644"/>
    </source>
</evidence>
<keyword evidence="7" id="KW-1185">Reference proteome</keyword>
<dbReference type="SUPFAM" id="SSF100950">
    <property type="entry name" value="NagB/RpiA/CoA transferase-like"/>
    <property type="match status" value="1"/>
</dbReference>
<evidence type="ECO:0000256" key="3">
    <source>
        <dbReference type="ARBA" id="ARBA00023277"/>
    </source>
</evidence>
<name>A0A3L7K1V8_9BACI</name>
<dbReference type="NCBIfam" id="TIGR00502">
    <property type="entry name" value="nagB"/>
    <property type="match status" value="1"/>
</dbReference>
<comment type="similarity">
    <text evidence="4">Belongs to the glucosamine/galactosamine-6-phosphate isomerase family. NagB subfamily.</text>
</comment>
<feature type="active site" description="Proton acceptor; for enolization step" evidence="4">
    <location>
        <position position="67"/>
    </location>
</feature>
<dbReference type="GO" id="GO:0006043">
    <property type="term" value="P:glucosamine catabolic process"/>
    <property type="evidence" value="ECO:0007669"/>
    <property type="project" value="TreeGrafter"/>
</dbReference>
<organism evidence="6 7">
    <name type="scientific">Falsibacillus albus</name>
    <dbReference type="NCBI Taxonomy" id="2478915"/>
    <lineage>
        <taxon>Bacteria</taxon>
        <taxon>Bacillati</taxon>
        <taxon>Bacillota</taxon>
        <taxon>Bacilli</taxon>
        <taxon>Bacillales</taxon>
        <taxon>Bacillaceae</taxon>
        <taxon>Falsibacillus</taxon>
    </lineage>
</organism>
<keyword evidence="2 4" id="KW-0378">Hydrolase</keyword>
<dbReference type="RefSeq" id="WP_121679616.1">
    <property type="nucleotide sequence ID" value="NZ_RCVZ01000003.1"/>
</dbReference>
<comment type="catalytic activity">
    <reaction evidence="1 4">
        <text>alpha-D-glucosamine 6-phosphate + H2O = beta-D-fructose 6-phosphate + NH4(+)</text>
        <dbReference type="Rhea" id="RHEA:12172"/>
        <dbReference type="ChEBI" id="CHEBI:15377"/>
        <dbReference type="ChEBI" id="CHEBI:28938"/>
        <dbReference type="ChEBI" id="CHEBI:57634"/>
        <dbReference type="ChEBI" id="CHEBI:75989"/>
        <dbReference type="EC" id="3.5.99.6"/>
    </reaction>
</comment>
<dbReference type="EMBL" id="RCVZ01000003">
    <property type="protein sequence ID" value="RLQ96595.1"/>
    <property type="molecule type" value="Genomic_DNA"/>
</dbReference>
<dbReference type="Gene3D" id="3.40.50.1360">
    <property type="match status" value="1"/>
</dbReference>
<dbReference type="GO" id="GO:0005737">
    <property type="term" value="C:cytoplasm"/>
    <property type="evidence" value="ECO:0007669"/>
    <property type="project" value="TreeGrafter"/>
</dbReference>
<dbReference type="Proteomes" id="UP000276770">
    <property type="component" value="Unassembled WGS sequence"/>
</dbReference>
<dbReference type="EC" id="3.5.99.6" evidence="4"/>
<dbReference type="FunFam" id="3.40.50.1360:FF:000003">
    <property type="entry name" value="Glucosamine-6-phosphate deaminase"/>
    <property type="match status" value="1"/>
</dbReference>
<dbReference type="AlphaFoldDB" id="A0A3L7K1V8"/>
<feature type="active site" description="For ring-opening step" evidence="4">
    <location>
        <position position="136"/>
    </location>
</feature>
<feature type="domain" description="Glucosamine/galactosamine-6-phosphate isomerase" evidence="5">
    <location>
        <begin position="12"/>
        <end position="226"/>
    </location>
</feature>
<dbReference type="InterPro" id="IPR037171">
    <property type="entry name" value="NagB/RpiA_transferase-like"/>
</dbReference>
<accession>A0A3L7K1V8</accession>
<evidence type="ECO:0000313" key="7">
    <source>
        <dbReference type="Proteomes" id="UP000276770"/>
    </source>
</evidence>
<keyword evidence="3 4" id="KW-0119">Carbohydrate metabolism</keyword>
<evidence type="ECO:0000256" key="4">
    <source>
        <dbReference type="HAMAP-Rule" id="MF_01241"/>
    </source>
</evidence>
<evidence type="ECO:0000256" key="2">
    <source>
        <dbReference type="ARBA" id="ARBA00022801"/>
    </source>
</evidence>
<dbReference type="GO" id="GO:0005975">
    <property type="term" value="P:carbohydrate metabolic process"/>
    <property type="evidence" value="ECO:0007669"/>
    <property type="project" value="InterPro"/>
</dbReference>
<gene>
    <name evidence="4 6" type="primary">nagB</name>
    <name evidence="6" type="ORF">D9X91_05675</name>
</gene>
<comment type="function">
    <text evidence="4">Catalyzes the reversible isomerization-deamination of glucosamine 6-phosphate (GlcN6P) to form fructose 6-phosphate (Fru6P) and ammonium ion.</text>
</comment>
<reference evidence="6 7" key="1">
    <citation type="submission" date="2018-10" db="EMBL/GenBank/DDBJ databases">
        <title>Falsibacillus sp. genome draft.</title>
        <authorList>
            <person name="Shi S."/>
        </authorList>
    </citation>
    <scope>NUCLEOTIDE SEQUENCE [LARGE SCALE GENOMIC DNA]</scope>
    <source>
        <strain evidence="6 7">GY 10110</strain>
    </source>
</reference>
<dbReference type="PANTHER" id="PTHR11280">
    <property type="entry name" value="GLUCOSAMINE-6-PHOSPHATE ISOMERASE"/>
    <property type="match status" value="1"/>
</dbReference>
<dbReference type="GO" id="GO:0004342">
    <property type="term" value="F:glucosamine-6-phosphate deaminase activity"/>
    <property type="evidence" value="ECO:0007669"/>
    <property type="project" value="UniProtKB-UniRule"/>
</dbReference>
<comment type="pathway">
    <text evidence="4">Amino-sugar metabolism; N-acetylneuraminate degradation; D-fructose 6-phosphate from N-acetylneuraminate: step 5/5.</text>
</comment>
<dbReference type="PANTHER" id="PTHR11280:SF5">
    <property type="entry name" value="GLUCOSAMINE-6-PHOSPHATE ISOMERASE"/>
    <property type="match status" value="1"/>
</dbReference>
<protein>
    <recommendedName>
        <fullName evidence="4">Glucosamine-6-phosphate deaminase</fullName>
        <ecNumber evidence="4">3.5.99.6</ecNumber>
    </recommendedName>
    <alternativeName>
        <fullName evidence="4">GlcN6P deaminase</fullName>
        <shortName evidence="4">GNPDA</shortName>
    </alternativeName>
    <alternativeName>
        <fullName evidence="4">Glucosamine-6-phosphate isomerase</fullName>
    </alternativeName>
</protein>
<dbReference type="OrthoDB" id="9791139at2"/>
<dbReference type="InterPro" id="IPR006148">
    <property type="entry name" value="Glc/Gal-6P_isomerase"/>
</dbReference>
<dbReference type="GO" id="GO:0006046">
    <property type="term" value="P:N-acetylglucosamine catabolic process"/>
    <property type="evidence" value="ECO:0007669"/>
    <property type="project" value="UniProtKB-UniRule"/>
</dbReference>
<evidence type="ECO:0000259" key="5">
    <source>
        <dbReference type="Pfam" id="PF01182"/>
    </source>
</evidence>
<proteinExistence type="inferred from homology"/>
<dbReference type="UniPathway" id="UPA00629">
    <property type="reaction ID" value="UER00684"/>
</dbReference>
<feature type="active site" description="For ring-opening step" evidence="4">
    <location>
        <position position="143"/>
    </location>
</feature>
<comment type="caution">
    <text evidence="6">The sequence shown here is derived from an EMBL/GenBank/DDBJ whole genome shotgun (WGS) entry which is preliminary data.</text>
</comment>
<dbReference type="HAMAP" id="MF_01241">
    <property type="entry name" value="GlcN6P_deamin"/>
    <property type="match status" value="1"/>
</dbReference>
<dbReference type="Pfam" id="PF01182">
    <property type="entry name" value="Glucosamine_iso"/>
    <property type="match status" value="1"/>
</dbReference>
<dbReference type="InterPro" id="IPR004547">
    <property type="entry name" value="Glucosamine6P_isomerase"/>
</dbReference>
<dbReference type="GO" id="GO:0019262">
    <property type="term" value="P:N-acetylneuraminate catabolic process"/>
    <property type="evidence" value="ECO:0007669"/>
    <property type="project" value="UniProtKB-UniRule"/>
</dbReference>
<sequence length="251" mass="28107">MKIIQTKDYSHLSRVAAEKIIHLIKQKPNAVLGLATGSTPKGVYEQLVLDHKQNQTTYQHIRTVNLDEYVGISADHPNSYHSFMRKNLFQYIDIHPNHTHIPNGKTDNLDKECLEYDQLIHKLSGIDLQLLGIGHNGHIGFNEPHTSFSSQTHVVQLAQSTREANSRFFSSIEDVPSQAITMGIQTIMNSKQILLLVSGKSKAKTLERLVNGFVTEAFPASILQQHPNVTIIADEDAMSILNINDSNFSCK</sequence>
<evidence type="ECO:0000313" key="6">
    <source>
        <dbReference type="EMBL" id="RLQ96595.1"/>
    </source>
</evidence>